<name>A0ABS7ZP30_9GAMM</name>
<dbReference type="SUPFAM" id="SSF53955">
    <property type="entry name" value="Lysozyme-like"/>
    <property type="match status" value="1"/>
</dbReference>
<dbReference type="Gene3D" id="1.10.530.40">
    <property type="match status" value="1"/>
</dbReference>
<evidence type="ECO:0000256" key="1">
    <source>
        <dbReference type="ARBA" id="ARBA00022529"/>
    </source>
</evidence>
<evidence type="ECO:0000256" key="2">
    <source>
        <dbReference type="ARBA" id="ARBA00022638"/>
    </source>
</evidence>
<keyword evidence="1" id="KW-0929">Antimicrobial</keyword>
<dbReference type="Proteomes" id="UP000714380">
    <property type="component" value="Unassembled WGS sequence"/>
</dbReference>
<feature type="domain" description="Pesticin C-terminal" evidence="3">
    <location>
        <begin position="5"/>
        <end position="157"/>
    </location>
</feature>
<accession>A0ABS7ZP30</accession>
<comment type="caution">
    <text evidence="4">The sequence shown here is derived from an EMBL/GenBank/DDBJ whole genome shotgun (WGS) entry which is preliminary data.</text>
</comment>
<dbReference type="EMBL" id="JAEDAH010000039">
    <property type="protein sequence ID" value="MCA6063448.1"/>
    <property type="molecule type" value="Genomic_DNA"/>
</dbReference>
<sequence length="185" mass="20272">MPDLIDHEFLSNLEGGSRLAGYVPAVNISKSGVTVATGFDFGQRNEGDLKVLGLTPNLINILKPYLGITGAQASELIRRAPLVLNAEQAKLIDKSVKSSHVSKLCIKYNADVKGNLKFYDLPAEAQTVIASVSFQYGVGLHIRAPKFWSSVIRQDWEAAIVQLKAFGDAYPTRRRKEAALLETMK</sequence>
<keyword evidence="2" id="KW-0081">Bacteriolytic enzyme</keyword>
<gene>
    <name evidence="4" type="ORF">I9W95_07490</name>
</gene>
<protein>
    <submittedName>
        <fullName evidence="4">Peptidase</fullName>
    </submittedName>
</protein>
<evidence type="ECO:0000313" key="4">
    <source>
        <dbReference type="EMBL" id="MCA6063448.1"/>
    </source>
</evidence>
<proteinExistence type="predicted"/>
<organism evidence="4 5">
    <name type="scientific">Thalassolituus marinus</name>
    <dbReference type="NCBI Taxonomy" id="671053"/>
    <lineage>
        <taxon>Bacteria</taxon>
        <taxon>Pseudomonadati</taxon>
        <taxon>Pseudomonadota</taxon>
        <taxon>Gammaproteobacteria</taxon>
        <taxon>Oceanospirillales</taxon>
        <taxon>Oceanospirillaceae</taxon>
        <taxon>Thalassolituus</taxon>
    </lineage>
</organism>
<evidence type="ECO:0000259" key="3">
    <source>
        <dbReference type="Pfam" id="PF16754"/>
    </source>
</evidence>
<dbReference type="CDD" id="cd16902">
    <property type="entry name" value="pesticin_lyz"/>
    <property type="match status" value="1"/>
</dbReference>
<evidence type="ECO:0000313" key="5">
    <source>
        <dbReference type="Proteomes" id="UP000714380"/>
    </source>
</evidence>
<dbReference type="InterPro" id="IPR031922">
    <property type="entry name" value="Pesticin_C"/>
</dbReference>
<dbReference type="InterPro" id="IPR023346">
    <property type="entry name" value="Lysozyme-like_dom_sf"/>
</dbReference>
<keyword evidence="5" id="KW-1185">Reference proteome</keyword>
<dbReference type="Pfam" id="PF16754">
    <property type="entry name" value="Pesticin"/>
    <property type="match status" value="1"/>
</dbReference>
<dbReference type="InterPro" id="IPR023347">
    <property type="entry name" value="Lysozyme_dom_sf"/>
</dbReference>
<dbReference type="RefSeq" id="WP_225673451.1">
    <property type="nucleotide sequence ID" value="NZ_JAEDAH010000039.1"/>
</dbReference>
<reference evidence="4 5" key="1">
    <citation type="submission" date="2020-12" db="EMBL/GenBank/DDBJ databases">
        <title>Novel Thalassolituus-related marine hydrocarbonoclastic bacteria mediated algae-derived hydrocarbons mineralization in twilight zone of the northern South China Sea.</title>
        <authorList>
            <person name="Dong C."/>
        </authorList>
    </citation>
    <scope>NUCLEOTIDE SEQUENCE [LARGE SCALE GENOMIC DNA]</scope>
    <source>
        <strain evidence="4 5">IMCC1826</strain>
    </source>
</reference>